<reference evidence="2 3" key="1">
    <citation type="submission" date="2017-06" db="EMBL/GenBank/DDBJ databases">
        <authorList>
            <consortium name="Pathogen Informatics"/>
        </authorList>
    </citation>
    <scope>NUCLEOTIDE SEQUENCE [LARGE SCALE GENOMIC DNA]</scope>
    <source>
        <strain evidence="2 3">NCTC13490</strain>
    </source>
</reference>
<dbReference type="KEGG" id="ctak:4412677_01665"/>
<dbReference type="AlphaFoldDB" id="A0A239XK24"/>
<evidence type="ECO:0000256" key="1">
    <source>
        <dbReference type="SAM" id="Coils"/>
    </source>
</evidence>
<keyword evidence="3" id="KW-1185">Reference proteome</keyword>
<evidence type="ECO:0000313" key="2">
    <source>
        <dbReference type="EMBL" id="SNV47027.1"/>
    </source>
</evidence>
<proteinExistence type="predicted"/>
<sequence>MTKNTRKIAIALGVLVLLFVVANFGVNYWLKRYLPNYIKNNSDYKVSYKTLDIDLGTGNIRSTGITVASKNPNNQNVIGLDGTVDSLKISRVGIYDALFNKRINSSDFLMVKPNLKITLAKPINDKTGKKRQPLLFKNLKINDGNIEMLRHTRQKFLAVNSLNLSVSNLRMTEEDVEDKLPVVFDQYTISGNNFYFRPDNVYALKAKTVTTDNGKMKIKDFELRPLLSYAQFVRYYPKKRNLFDFKTREMDFKDIVLKDNKVTLSEMRFEDPDLKMYTTNVKPSEKQKDFKLVVNLQDVIMHNAKVQILKPNGNKLFSAGNLNMDVNKLVMDENTVKGNIPFSYEKFLITGRDLNYLTETQDVKVAAVNVNPNSADLRSVVIKPTAQTSTKTLADLAAKQISLKVNKWNMKDNKLEMDAQNLYINGLIGKIVAADKKPSGKKMSFDKIKLPLLVRNIVVDNSRIGYSKGEDSQTFDNLQIKVKDFEINEKTSKEKLPFKTGNYSITSKNFSKKIDRFYVMSAGLLKVGKQNIQLNNFALKPIVSRAQFIRMIPKERDLYDLKINQITATGNIDLTSENKIVDANQVTISGLNANIFRSKIPADDKTVKPLYSELLRKIKFPLFIKNTDIKNSVLVYEEDTKKSDGPGKLTFGNFNMNIKNLNSAKMNGRPTQVPITINCSFMNISPMRVNWSFDTANTSDAFSISGNISDLPASSINPFVEPYLKIQTTGLIRDLVFNFRGNKAGLNGTLNMKHQDLKVAILRESGEKNKLLSAVANFVIKSNSGNYPESVVVDNVQRDNTKSFFNLFWKGIEEGLKKTLIGSNVEKTEEKVKNTVQTTKETVNKAKTEIQNTTATIKEKKDSTVIKVQETKKNLGDKLKGIFRKKERAEN</sequence>
<protein>
    <recommendedName>
        <fullName evidence="4">DUF748 domain-containing protein</fullName>
    </recommendedName>
</protein>
<keyword evidence="1" id="KW-0175">Coiled coil</keyword>
<dbReference type="RefSeq" id="WP_095072254.1">
    <property type="nucleotide sequence ID" value="NZ_LT906465.1"/>
</dbReference>
<organism evidence="2 3">
    <name type="scientific">Chryseobacterium taklimakanense</name>
    <dbReference type="NCBI Taxonomy" id="536441"/>
    <lineage>
        <taxon>Bacteria</taxon>
        <taxon>Pseudomonadati</taxon>
        <taxon>Bacteroidota</taxon>
        <taxon>Flavobacteriia</taxon>
        <taxon>Flavobacteriales</taxon>
        <taxon>Weeksellaceae</taxon>
        <taxon>Chryseobacterium group</taxon>
        <taxon>Chryseobacterium</taxon>
    </lineage>
</organism>
<name>A0A239XK24_9FLAO</name>
<dbReference type="Proteomes" id="UP000215196">
    <property type="component" value="Chromosome 1"/>
</dbReference>
<evidence type="ECO:0000313" key="3">
    <source>
        <dbReference type="Proteomes" id="UP000215196"/>
    </source>
</evidence>
<accession>A0A239XK24</accession>
<evidence type="ECO:0008006" key="4">
    <source>
        <dbReference type="Google" id="ProtNLM"/>
    </source>
</evidence>
<feature type="coiled-coil region" evidence="1">
    <location>
        <begin position="836"/>
        <end position="863"/>
    </location>
</feature>
<gene>
    <name evidence="2" type="ORF">SAMEA4412677_01665</name>
</gene>
<dbReference type="EMBL" id="LT906465">
    <property type="protein sequence ID" value="SNV47027.1"/>
    <property type="molecule type" value="Genomic_DNA"/>
</dbReference>